<feature type="region of interest" description="Disordered" evidence="1">
    <location>
        <begin position="150"/>
        <end position="182"/>
    </location>
</feature>
<accession>A0A2C6KGF8</accession>
<dbReference type="EMBL" id="MIGC01008000">
    <property type="protein sequence ID" value="PHJ15494.1"/>
    <property type="molecule type" value="Genomic_DNA"/>
</dbReference>
<comment type="caution">
    <text evidence="2">The sequence shown here is derived from an EMBL/GenBank/DDBJ whole genome shotgun (WGS) entry which is preliminary data.</text>
</comment>
<evidence type="ECO:0000313" key="3">
    <source>
        <dbReference type="Proteomes" id="UP000221165"/>
    </source>
</evidence>
<dbReference type="AlphaFoldDB" id="A0A2C6KGF8"/>
<dbReference type="GeneID" id="94434008"/>
<gene>
    <name evidence="2" type="ORF">CSUI_010695</name>
</gene>
<dbReference type="RefSeq" id="XP_067917227.1">
    <property type="nucleotide sequence ID" value="XM_068070797.1"/>
</dbReference>
<evidence type="ECO:0000256" key="1">
    <source>
        <dbReference type="SAM" id="MobiDB-lite"/>
    </source>
</evidence>
<sequence>AFNEREESLEEVKKFSSFRLSLPVLRFCEILQHRDVGSVLPRSPTSVNFNQAEILTGCSRSVLVLQQEEESQERSEASPSSSSSSSFSDNKPNEKESRKERGKRLMGDKNERGETEKETKNCPLTALHFLNSNDLYITLKGNRIEDEDKWKEGRQKKKENQGGRSDKMRKQEGVEENLKSSSRFPYQHVSLTSRSSPVPCDRIVTFEGVWMEDLPRDISLQAALSLSVTQASLQKTHEIDRCQVHLSIPRRPIRGTE</sequence>
<evidence type="ECO:0000313" key="2">
    <source>
        <dbReference type="EMBL" id="PHJ15494.1"/>
    </source>
</evidence>
<dbReference type="VEuPathDB" id="ToxoDB:CSUI_010695"/>
<dbReference type="Proteomes" id="UP000221165">
    <property type="component" value="Unassembled WGS sequence"/>
</dbReference>
<feature type="compositionally biased region" description="Basic and acidic residues" evidence="1">
    <location>
        <begin position="91"/>
        <end position="119"/>
    </location>
</feature>
<proteinExistence type="predicted"/>
<name>A0A2C6KGF8_9APIC</name>
<keyword evidence="3" id="KW-1185">Reference proteome</keyword>
<feature type="region of interest" description="Disordered" evidence="1">
    <location>
        <begin position="66"/>
        <end position="119"/>
    </location>
</feature>
<feature type="compositionally biased region" description="Low complexity" evidence="1">
    <location>
        <begin position="77"/>
        <end position="88"/>
    </location>
</feature>
<feature type="compositionally biased region" description="Basic and acidic residues" evidence="1">
    <location>
        <begin position="150"/>
        <end position="178"/>
    </location>
</feature>
<organism evidence="2 3">
    <name type="scientific">Cystoisospora suis</name>
    <dbReference type="NCBI Taxonomy" id="483139"/>
    <lineage>
        <taxon>Eukaryota</taxon>
        <taxon>Sar</taxon>
        <taxon>Alveolata</taxon>
        <taxon>Apicomplexa</taxon>
        <taxon>Conoidasida</taxon>
        <taxon>Coccidia</taxon>
        <taxon>Eucoccidiorida</taxon>
        <taxon>Eimeriorina</taxon>
        <taxon>Sarcocystidae</taxon>
        <taxon>Cystoisospora</taxon>
    </lineage>
</organism>
<feature type="non-terminal residue" evidence="2">
    <location>
        <position position="1"/>
    </location>
</feature>
<protein>
    <submittedName>
        <fullName evidence="2">Uncharacterized protein</fullName>
    </submittedName>
</protein>
<reference evidence="2 3" key="1">
    <citation type="journal article" date="2017" name="Int. J. Parasitol.">
        <title>The genome of the protozoan parasite Cystoisospora suis and a reverse vaccinology approach to identify vaccine candidates.</title>
        <authorList>
            <person name="Palmieri N."/>
            <person name="Shrestha A."/>
            <person name="Ruttkowski B."/>
            <person name="Beck T."/>
            <person name="Vogl C."/>
            <person name="Tomley F."/>
            <person name="Blake D.P."/>
            <person name="Joachim A."/>
        </authorList>
    </citation>
    <scope>NUCLEOTIDE SEQUENCE [LARGE SCALE GENOMIC DNA]</scope>
    <source>
        <strain evidence="2 3">Wien I</strain>
    </source>
</reference>